<comment type="caution">
    <text evidence="1">The sequence shown here is derived from an EMBL/GenBank/DDBJ whole genome shotgun (WGS) entry which is preliminary data.</text>
</comment>
<protein>
    <submittedName>
        <fullName evidence="1">Uncharacterized protein</fullName>
    </submittedName>
</protein>
<sequence length="277" mass="30384">MLAAAVADFLLTVQAPQPLVVVRASLHTDAMLSLLCSSGIRPAKVLHYYHMTNMSEFACRVQSHLVLSPCPVILLGDAESWHLVEAVDRLISAVWILPYPTQLCARMRTKQSDGMLRRLYQELLVTQDLLKPLLSGDDCNLIIRYQQELTGESKVSEMAVHSSLPTLVVPAERGAQLHVDCRRQHADLRCSAPRGVWAPVTCQGSLQGRHIYVRECGKEVGISVAASRGYTGTQGLVCRGGRSLGCLLSGLCMSLSLPSTPIYQCSDLNLDTLKLEF</sequence>
<gene>
    <name evidence="1" type="ORF">GWK47_045692</name>
</gene>
<name>A0A8J4YDP1_CHIOP</name>
<keyword evidence="2" id="KW-1185">Reference proteome</keyword>
<evidence type="ECO:0000313" key="2">
    <source>
        <dbReference type="Proteomes" id="UP000770661"/>
    </source>
</evidence>
<reference evidence="1" key="1">
    <citation type="submission" date="2020-07" db="EMBL/GenBank/DDBJ databases">
        <title>The High-quality genome of the commercially important snow crab, Chionoecetes opilio.</title>
        <authorList>
            <person name="Jeong J.-H."/>
            <person name="Ryu S."/>
        </authorList>
    </citation>
    <scope>NUCLEOTIDE SEQUENCE</scope>
    <source>
        <strain evidence="1">MADBK_172401_WGS</strain>
        <tissue evidence="1">Digestive gland</tissue>
    </source>
</reference>
<dbReference type="AlphaFoldDB" id="A0A8J4YDP1"/>
<dbReference type="OrthoDB" id="6354957at2759"/>
<dbReference type="EMBL" id="JACEEZ010010502">
    <property type="protein sequence ID" value="KAG0721806.1"/>
    <property type="molecule type" value="Genomic_DNA"/>
</dbReference>
<proteinExistence type="predicted"/>
<dbReference type="Proteomes" id="UP000770661">
    <property type="component" value="Unassembled WGS sequence"/>
</dbReference>
<evidence type="ECO:0000313" key="1">
    <source>
        <dbReference type="EMBL" id="KAG0721806.1"/>
    </source>
</evidence>
<organism evidence="1 2">
    <name type="scientific">Chionoecetes opilio</name>
    <name type="common">Atlantic snow crab</name>
    <name type="synonym">Cancer opilio</name>
    <dbReference type="NCBI Taxonomy" id="41210"/>
    <lineage>
        <taxon>Eukaryota</taxon>
        <taxon>Metazoa</taxon>
        <taxon>Ecdysozoa</taxon>
        <taxon>Arthropoda</taxon>
        <taxon>Crustacea</taxon>
        <taxon>Multicrustacea</taxon>
        <taxon>Malacostraca</taxon>
        <taxon>Eumalacostraca</taxon>
        <taxon>Eucarida</taxon>
        <taxon>Decapoda</taxon>
        <taxon>Pleocyemata</taxon>
        <taxon>Brachyura</taxon>
        <taxon>Eubrachyura</taxon>
        <taxon>Majoidea</taxon>
        <taxon>Majidae</taxon>
        <taxon>Chionoecetes</taxon>
    </lineage>
</organism>
<accession>A0A8J4YDP1</accession>